<feature type="non-terminal residue" evidence="2">
    <location>
        <position position="1"/>
    </location>
</feature>
<feature type="non-terminal residue" evidence="2">
    <location>
        <position position="173"/>
    </location>
</feature>
<name>K1V9M9_9ZZZZ</name>
<sequence>VQDRTRNIAQTFELEFRATKRDDEEFGKDILAAPMVASNSFNSIALMSDGTVWTWGDNTYGQLGNNSVTPSSMPVQVRNPISDGYLDGIVKVAQGKYHSVALTSDGKVYTWGHGADGQLGTGNTSDSLIPVAVVTGASTSETEDAQYLTDIVDITAGDDFTAALDNKGLYGCS</sequence>
<comment type="caution">
    <text evidence="2">The sequence shown here is derived from an EMBL/GenBank/DDBJ whole genome shotgun (WGS) entry which is preliminary data.</text>
</comment>
<dbReference type="InterPro" id="IPR009091">
    <property type="entry name" value="RCC1/BLIP-II"/>
</dbReference>
<dbReference type="AlphaFoldDB" id="K1V9M9"/>
<organism evidence="2">
    <name type="scientific">human gut metagenome</name>
    <dbReference type="NCBI Taxonomy" id="408170"/>
    <lineage>
        <taxon>unclassified sequences</taxon>
        <taxon>metagenomes</taxon>
        <taxon>organismal metagenomes</taxon>
    </lineage>
</organism>
<dbReference type="EMBL" id="AJWY01000815">
    <property type="protein sequence ID" value="EKC80646.1"/>
    <property type="molecule type" value="Genomic_DNA"/>
</dbReference>
<dbReference type="PROSITE" id="PS50012">
    <property type="entry name" value="RCC1_3"/>
    <property type="match status" value="2"/>
</dbReference>
<accession>K1V9M9</accession>
<keyword evidence="1" id="KW-0677">Repeat</keyword>
<dbReference type="InterPro" id="IPR051625">
    <property type="entry name" value="Signaling_Regulatory_Domain"/>
</dbReference>
<dbReference type="Pfam" id="PF00415">
    <property type="entry name" value="RCC1"/>
    <property type="match status" value="2"/>
</dbReference>
<dbReference type="InterPro" id="IPR000408">
    <property type="entry name" value="Reg_chr_condens"/>
</dbReference>
<evidence type="ECO:0000256" key="1">
    <source>
        <dbReference type="ARBA" id="ARBA00022737"/>
    </source>
</evidence>
<gene>
    <name evidence="2" type="ORF">LEA_01164</name>
</gene>
<protein>
    <submittedName>
        <fullName evidence="2">Regulator of chromosome condensation RCC1</fullName>
    </submittedName>
</protein>
<dbReference type="Gene3D" id="2.130.10.30">
    <property type="entry name" value="Regulator of chromosome condensation 1/beta-lactamase-inhibitor protein II"/>
    <property type="match status" value="1"/>
</dbReference>
<evidence type="ECO:0000313" key="2">
    <source>
        <dbReference type="EMBL" id="EKC80646.1"/>
    </source>
</evidence>
<proteinExistence type="predicted"/>
<dbReference type="PANTHER" id="PTHR22872">
    <property type="entry name" value="BTK-BINDING PROTEIN-RELATED"/>
    <property type="match status" value="1"/>
</dbReference>
<dbReference type="PRINTS" id="PR00633">
    <property type="entry name" value="RCCNDNSATION"/>
</dbReference>
<dbReference type="SUPFAM" id="SSF50985">
    <property type="entry name" value="RCC1/BLIP-II"/>
    <property type="match status" value="1"/>
</dbReference>
<reference evidence="2" key="1">
    <citation type="journal article" date="2013" name="Environ. Microbiol.">
        <title>Microbiota from the distal guts of lean and obese adolescents exhibit partial functional redundancy besides clear differences in community structure.</title>
        <authorList>
            <person name="Ferrer M."/>
            <person name="Ruiz A."/>
            <person name="Lanza F."/>
            <person name="Haange S.B."/>
            <person name="Oberbach A."/>
            <person name="Till H."/>
            <person name="Bargiela R."/>
            <person name="Campoy C."/>
            <person name="Segura M.T."/>
            <person name="Richter M."/>
            <person name="von Bergen M."/>
            <person name="Seifert J."/>
            <person name="Suarez A."/>
        </authorList>
    </citation>
    <scope>NUCLEOTIDE SEQUENCE</scope>
</reference>